<evidence type="ECO:0000256" key="4">
    <source>
        <dbReference type="ARBA" id="ARBA00022475"/>
    </source>
</evidence>
<dbReference type="OrthoDB" id="9786910at2"/>
<comment type="caution">
    <text evidence="11">The sequence shown here is derived from an EMBL/GenBank/DDBJ whole genome shotgun (WGS) entry which is preliminary data.</text>
</comment>
<evidence type="ECO:0000256" key="8">
    <source>
        <dbReference type="ARBA" id="ARBA00023136"/>
    </source>
</evidence>
<dbReference type="PROSITE" id="PS51012">
    <property type="entry name" value="ABC_TM2"/>
    <property type="match status" value="1"/>
</dbReference>
<keyword evidence="8 9" id="KW-0472">Membrane</keyword>
<evidence type="ECO:0000256" key="1">
    <source>
        <dbReference type="ARBA" id="ARBA00004429"/>
    </source>
</evidence>
<keyword evidence="6 9" id="KW-0812">Transmembrane</keyword>
<feature type="transmembrane region" description="Helical" evidence="9">
    <location>
        <begin position="243"/>
        <end position="263"/>
    </location>
</feature>
<proteinExistence type="inferred from homology"/>
<keyword evidence="12" id="KW-1185">Reference proteome</keyword>
<dbReference type="InterPro" id="IPR047817">
    <property type="entry name" value="ABC2_TM_bact-type"/>
</dbReference>
<keyword evidence="7 9" id="KW-1133">Transmembrane helix</keyword>
<dbReference type="GO" id="GO:0015920">
    <property type="term" value="P:lipopolysaccharide transport"/>
    <property type="evidence" value="ECO:0007669"/>
    <property type="project" value="TreeGrafter"/>
</dbReference>
<reference evidence="11 12" key="1">
    <citation type="submission" date="2019-07" db="EMBL/GenBank/DDBJ databases">
        <title>Genomic Encyclopedia of Archaeal and Bacterial Type Strains, Phase II (KMG-II): from individual species to whole genera.</title>
        <authorList>
            <person name="Goeker M."/>
        </authorList>
    </citation>
    <scope>NUCLEOTIDE SEQUENCE [LARGE SCALE GENOMIC DNA]</scope>
    <source>
        <strain evidence="11 12">ATCC BAA-1139</strain>
    </source>
</reference>
<evidence type="ECO:0000259" key="10">
    <source>
        <dbReference type="PROSITE" id="PS51012"/>
    </source>
</evidence>
<dbReference type="EMBL" id="VLLN01000009">
    <property type="protein sequence ID" value="TWJ19375.1"/>
    <property type="molecule type" value="Genomic_DNA"/>
</dbReference>
<comment type="similarity">
    <text evidence="2 9">Belongs to the ABC-2 integral membrane protein family.</text>
</comment>
<feature type="transmembrane region" description="Helical" evidence="9">
    <location>
        <begin position="188"/>
        <end position="207"/>
    </location>
</feature>
<feature type="transmembrane region" description="Helical" evidence="9">
    <location>
        <begin position="81"/>
        <end position="100"/>
    </location>
</feature>
<dbReference type="Pfam" id="PF01061">
    <property type="entry name" value="ABC2_membrane"/>
    <property type="match status" value="1"/>
</dbReference>
<evidence type="ECO:0000313" key="12">
    <source>
        <dbReference type="Proteomes" id="UP000319449"/>
    </source>
</evidence>
<dbReference type="InterPro" id="IPR013525">
    <property type="entry name" value="ABC2_TM"/>
</dbReference>
<name>A0A562VNA0_9BACT</name>
<evidence type="ECO:0000256" key="9">
    <source>
        <dbReference type="RuleBase" id="RU361157"/>
    </source>
</evidence>
<dbReference type="PANTHER" id="PTHR30413">
    <property type="entry name" value="INNER MEMBRANE TRANSPORT PERMEASE"/>
    <property type="match status" value="1"/>
</dbReference>
<keyword evidence="5" id="KW-0997">Cell inner membrane</keyword>
<protein>
    <recommendedName>
        <fullName evidence="9">Transport permease protein</fullName>
    </recommendedName>
</protein>
<gene>
    <name evidence="11" type="ORF">JN12_01791</name>
</gene>
<feature type="transmembrane region" description="Helical" evidence="9">
    <location>
        <begin position="158"/>
        <end position="181"/>
    </location>
</feature>
<dbReference type="Proteomes" id="UP000319449">
    <property type="component" value="Unassembled WGS sequence"/>
</dbReference>
<sequence>MNENQPPVAIIEAGQSIRHYWRDLWRYRELLFFLCWRDILVRYKQTVLGIVWSILKPLLTMVVFTLLFSRLAKLPAGNVPYPVMVFAALLPWQFIATAFTEVGMSLTGNANLISKVYFPRMIIPASAILVSLVDLLLASIVLLGLMSWYDFLPDWRLAALPLFMLLAAASALAAGLWVAALNVRFRDVANVIPFIIQFSLFASPVGFRSEVVPEHLRFLFSLNPLVGVIDGFRWALLRGSAPLYWPALLYSVLLVSVLLLAGIRYFRTTEKRFADII</sequence>
<evidence type="ECO:0000256" key="3">
    <source>
        <dbReference type="ARBA" id="ARBA00022448"/>
    </source>
</evidence>
<evidence type="ECO:0000256" key="5">
    <source>
        <dbReference type="ARBA" id="ARBA00022519"/>
    </source>
</evidence>
<organism evidence="11 12">
    <name type="scientific">Geobacter argillaceus</name>
    <dbReference type="NCBI Taxonomy" id="345631"/>
    <lineage>
        <taxon>Bacteria</taxon>
        <taxon>Pseudomonadati</taxon>
        <taxon>Thermodesulfobacteriota</taxon>
        <taxon>Desulfuromonadia</taxon>
        <taxon>Geobacterales</taxon>
        <taxon>Geobacteraceae</taxon>
        <taxon>Geobacter</taxon>
    </lineage>
</organism>
<feature type="domain" description="ABC transmembrane type-2" evidence="10">
    <location>
        <begin position="48"/>
        <end position="269"/>
    </location>
</feature>
<accession>A0A562VNA0</accession>
<evidence type="ECO:0000256" key="2">
    <source>
        <dbReference type="ARBA" id="ARBA00007783"/>
    </source>
</evidence>
<dbReference type="PANTHER" id="PTHR30413:SF8">
    <property type="entry name" value="TRANSPORT PERMEASE PROTEIN"/>
    <property type="match status" value="1"/>
</dbReference>
<feature type="transmembrane region" description="Helical" evidence="9">
    <location>
        <begin position="47"/>
        <end position="69"/>
    </location>
</feature>
<evidence type="ECO:0000256" key="7">
    <source>
        <dbReference type="ARBA" id="ARBA00022989"/>
    </source>
</evidence>
<dbReference type="GO" id="GO:0005886">
    <property type="term" value="C:plasma membrane"/>
    <property type="evidence" value="ECO:0007669"/>
    <property type="project" value="UniProtKB-SubCell"/>
</dbReference>
<evidence type="ECO:0000256" key="6">
    <source>
        <dbReference type="ARBA" id="ARBA00022692"/>
    </source>
</evidence>
<dbReference type="AlphaFoldDB" id="A0A562VNA0"/>
<comment type="subcellular location">
    <subcellularLocation>
        <location evidence="1">Cell inner membrane</location>
        <topology evidence="1">Multi-pass membrane protein</topology>
    </subcellularLocation>
    <subcellularLocation>
        <location evidence="9">Cell membrane</location>
        <topology evidence="9">Multi-pass membrane protein</topology>
    </subcellularLocation>
</comment>
<keyword evidence="4 9" id="KW-1003">Cell membrane</keyword>
<dbReference type="GO" id="GO:0140359">
    <property type="term" value="F:ABC-type transporter activity"/>
    <property type="evidence" value="ECO:0007669"/>
    <property type="project" value="InterPro"/>
</dbReference>
<feature type="transmembrane region" description="Helical" evidence="9">
    <location>
        <begin position="121"/>
        <end position="146"/>
    </location>
</feature>
<keyword evidence="3 9" id="KW-0813">Transport</keyword>
<evidence type="ECO:0000313" key="11">
    <source>
        <dbReference type="EMBL" id="TWJ19375.1"/>
    </source>
</evidence>
<dbReference type="RefSeq" id="WP_145021464.1">
    <property type="nucleotide sequence ID" value="NZ_VLLN01000009.1"/>
</dbReference>